<feature type="compositionally biased region" description="Polar residues" evidence="1">
    <location>
        <begin position="61"/>
        <end position="81"/>
    </location>
</feature>
<feature type="compositionally biased region" description="Basic and acidic residues" evidence="1">
    <location>
        <begin position="14"/>
        <end position="24"/>
    </location>
</feature>
<sequence>MSQESRTSLNNDVNTREDFKESDSSIKEFVDYTLLVKRSSKRSKRQRKRRNADVSGGAGHSNESTVIPDSQDSAASNVTTEQSKRWSWINGKFQCHKGQDLIKEQSNTPADIWIYFDQGWPG</sequence>
<reference evidence="2" key="1">
    <citation type="journal article" date="2020" name="Stud. Mycol.">
        <title>101 Dothideomycetes genomes: a test case for predicting lifestyles and emergence of pathogens.</title>
        <authorList>
            <person name="Haridas S."/>
            <person name="Albert R."/>
            <person name="Binder M."/>
            <person name="Bloem J."/>
            <person name="Labutti K."/>
            <person name="Salamov A."/>
            <person name="Andreopoulos B."/>
            <person name="Baker S."/>
            <person name="Barry K."/>
            <person name="Bills G."/>
            <person name="Bluhm B."/>
            <person name="Cannon C."/>
            <person name="Castanera R."/>
            <person name="Culley D."/>
            <person name="Daum C."/>
            <person name="Ezra D."/>
            <person name="Gonzalez J."/>
            <person name="Henrissat B."/>
            <person name="Kuo A."/>
            <person name="Liang C."/>
            <person name="Lipzen A."/>
            <person name="Lutzoni F."/>
            <person name="Magnuson J."/>
            <person name="Mondo S."/>
            <person name="Nolan M."/>
            <person name="Ohm R."/>
            <person name="Pangilinan J."/>
            <person name="Park H.-J."/>
            <person name="Ramirez L."/>
            <person name="Alfaro M."/>
            <person name="Sun H."/>
            <person name="Tritt A."/>
            <person name="Yoshinaga Y."/>
            <person name="Zwiers L.-H."/>
            <person name="Turgeon B."/>
            <person name="Goodwin S."/>
            <person name="Spatafora J."/>
            <person name="Crous P."/>
            <person name="Grigoriev I."/>
        </authorList>
    </citation>
    <scope>NUCLEOTIDE SEQUENCE</scope>
    <source>
        <strain evidence="2">CBS 207.26</strain>
    </source>
</reference>
<keyword evidence="3" id="KW-1185">Reference proteome</keyword>
<evidence type="ECO:0000313" key="3">
    <source>
        <dbReference type="Proteomes" id="UP000800200"/>
    </source>
</evidence>
<feature type="region of interest" description="Disordered" evidence="1">
    <location>
        <begin position="39"/>
        <end position="84"/>
    </location>
</feature>
<organism evidence="2 3">
    <name type="scientific">Zopfia rhizophila CBS 207.26</name>
    <dbReference type="NCBI Taxonomy" id="1314779"/>
    <lineage>
        <taxon>Eukaryota</taxon>
        <taxon>Fungi</taxon>
        <taxon>Dikarya</taxon>
        <taxon>Ascomycota</taxon>
        <taxon>Pezizomycotina</taxon>
        <taxon>Dothideomycetes</taxon>
        <taxon>Dothideomycetes incertae sedis</taxon>
        <taxon>Zopfiaceae</taxon>
        <taxon>Zopfia</taxon>
    </lineage>
</organism>
<evidence type="ECO:0000313" key="2">
    <source>
        <dbReference type="EMBL" id="KAF2183360.1"/>
    </source>
</evidence>
<protein>
    <submittedName>
        <fullName evidence="2">Uncharacterized protein</fullName>
    </submittedName>
</protein>
<dbReference type="Proteomes" id="UP000800200">
    <property type="component" value="Unassembled WGS sequence"/>
</dbReference>
<proteinExistence type="predicted"/>
<feature type="region of interest" description="Disordered" evidence="1">
    <location>
        <begin position="1"/>
        <end position="24"/>
    </location>
</feature>
<feature type="compositionally biased region" description="Basic residues" evidence="1">
    <location>
        <begin position="39"/>
        <end position="50"/>
    </location>
</feature>
<accession>A0A6A6DZJ2</accession>
<gene>
    <name evidence="2" type="ORF">K469DRAFT_690111</name>
</gene>
<evidence type="ECO:0000256" key="1">
    <source>
        <dbReference type="SAM" id="MobiDB-lite"/>
    </source>
</evidence>
<dbReference type="AlphaFoldDB" id="A0A6A6DZJ2"/>
<feature type="compositionally biased region" description="Polar residues" evidence="1">
    <location>
        <begin position="1"/>
        <end position="13"/>
    </location>
</feature>
<dbReference type="EMBL" id="ML994643">
    <property type="protein sequence ID" value="KAF2183360.1"/>
    <property type="molecule type" value="Genomic_DNA"/>
</dbReference>
<name>A0A6A6DZJ2_9PEZI</name>